<feature type="non-terminal residue" evidence="2">
    <location>
        <position position="1"/>
    </location>
</feature>
<keyword evidence="3" id="KW-1185">Reference proteome</keyword>
<sequence>RPQQEDSQPPDGCDADKDCEWAGWRRAPAWRRHSAAEATEARVQAATVGLQPSVVALPGHLRASYAGCELDADARSGGASRGLEWAQERARARARSRSTSPLLMRGGGGAGVLSGAVTASASLEGALGRGSAAGGGARGKARGTSAAGGGGSILMRLQALRSRMGSSAGGGGGGVAAAAAAAAARDGAECGKATVGGEGPRVAGRAAVLEEGLLG</sequence>
<dbReference type="KEGG" id="mng:MNEG_6246"/>
<dbReference type="Proteomes" id="UP000054498">
    <property type="component" value="Unassembled WGS sequence"/>
</dbReference>
<dbReference type="AlphaFoldDB" id="A0A0D2MEZ6"/>
<dbReference type="EMBL" id="KK101218">
    <property type="protein sequence ID" value="KIZ01710.1"/>
    <property type="molecule type" value="Genomic_DNA"/>
</dbReference>
<evidence type="ECO:0000313" key="3">
    <source>
        <dbReference type="Proteomes" id="UP000054498"/>
    </source>
</evidence>
<feature type="region of interest" description="Disordered" evidence="1">
    <location>
        <begin position="128"/>
        <end position="147"/>
    </location>
</feature>
<reference evidence="2 3" key="1">
    <citation type="journal article" date="2013" name="BMC Genomics">
        <title>Reconstruction of the lipid metabolism for the microalga Monoraphidium neglectum from its genome sequence reveals characteristics suitable for biofuel production.</title>
        <authorList>
            <person name="Bogen C."/>
            <person name="Al-Dilaimi A."/>
            <person name="Albersmeier A."/>
            <person name="Wichmann J."/>
            <person name="Grundmann M."/>
            <person name="Rupp O."/>
            <person name="Lauersen K.J."/>
            <person name="Blifernez-Klassen O."/>
            <person name="Kalinowski J."/>
            <person name="Goesmann A."/>
            <person name="Mussgnug J.H."/>
            <person name="Kruse O."/>
        </authorList>
    </citation>
    <scope>NUCLEOTIDE SEQUENCE [LARGE SCALE GENOMIC DNA]</scope>
    <source>
        <strain evidence="2 3">SAG 48.87</strain>
    </source>
</reference>
<dbReference type="RefSeq" id="XP_013900729.1">
    <property type="nucleotide sequence ID" value="XM_014045275.1"/>
</dbReference>
<evidence type="ECO:0000256" key="1">
    <source>
        <dbReference type="SAM" id="MobiDB-lite"/>
    </source>
</evidence>
<accession>A0A0D2MEZ6</accession>
<feature type="compositionally biased region" description="Gly residues" evidence="1">
    <location>
        <begin position="128"/>
        <end position="138"/>
    </location>
</feature>
<organism evidence="2 3">
    <name type="scientific">Monoraphidium neglectum</name>
    <dbReference type="NCBI Taxonomy" id="145388"/>
    <lineage>
        <taxon>Eukaryota</taxon>
        <taxon>Viridiplantae</taxon>
        <taxon>Chlorophyta</taxon>
        <taxon>core chlorophytes</taxon>
        <taxon>Chlorophyceae</taxon>
        <taxon>CS clade</taxon>
        <taxon>Sphaeropleales</taxon>
        <taxon>Selenastraceae</taxon>
        <taxon>Monoraphidium</taxon>
    </lineage>
</organism>
<evidence type="ECO:0000313" key="2">
    <source>
        <dbReference type="EMBL" id="KIZ01710.1"/>
    </source>
</evidence>
<name>A0A0D2MEZ6_9CHLO</name>
<proteinExistence type="predicted"/>
<dbReference type="GeneID" id="25739122"/>
<gene>
    <name evidence="2" type="ORF">MNEG_6246</name>
</gene>
<protein>
    <submittedName>
        <fullName evidence="2">Uncharacterized protein</fullName>
    </submittedName>
</protein>